<feature type="compositionally biased region" description="Low complexity" evidence="5">
    <location>
        <begin position="231"/>
        <end position="252"/>
    </location>
</feature>
<dbReference type="Proteomes" id="UP001153076">
    <property type="component" value="Unassembled WGS sequence"/>
</dbReference>
<comment type="subcellular location">
    <subcellularLocation>
        <location evidence="1">Nucleus</location>
    </subcellularLocation>
</comment>
<evidence type="ECO:0000256" key="2">
    <source>
        <dbReference type="ARBA" id="ARBA00023015"/>
    </source>
</evidence>
<feature type="compositionally biased region" description="Low complexity" evidence="5">
    <location>
        <begin position="89"/>
        <end position="99"/>
    </location>
</feature>
<evidence type="ECO:0000256" key="5">
    <source>
        <dbReference type="SAM" id="MobiDB-lite"/>
    </source>
</evidence>
<organism evidence="7 8">
    <name type="scientific">Carnegiea gigantea</name>
    <dbReference type="NCBI Taxonomy" id="171969"/>
    <lineage>
        <taxon>Eukaryota</taxon>
        <taxon>Viridiplantae</taxon>
        <taxon>Streptophyta</taxon>
        <taxon>Embryophyta</taxon>
        <taxon>Tracheophyta</taxon>
        <taxon>Spermatophyta</taxon>
        <taxon>Magnoliopsida</taxon>
        <taxon>eudicotyledons</taxon>
        <taxon>Gunneridae</taxon>
        <taxon>Pentapetalae</taxon>
        <taxon>Caryophyllales</taxon>
        <taxon>Cactineae</taxon>
        <taxon>Cactaceae</taxon>
        <taxon>Cactoideae</taxon>
        <taxon>Echinocereeae</taxon>
        <taxon>Carnegiea</taxon>
    </lineage>
</organism>
<evidence type="ECO:0000256" key="3">
    <source>
        <dbReference type="ARBA" id="ARBA00023163"/>
    </source>
</evidence>
<dbReference type="EMBL" id="JAKOGI010000177">
    <property type="protein sequence ID" value="KAJ8441039.1"/>
    <property type="molecule type" value="Genomic_DNA"/>
</dbReference>
<comment type="caution">
    <text evidence="7">The sequence shown here is derived from an EMBL/GenBank/DDBJ whole genome shotgun (WGS) entry which is preliminary data.</text>
</comment>
<accession>A0A9Q1KDQ2</accession>
<evidence type="ECO:0000259" key="6">
    <source>
        <dbReference type="PROSITE" id="PS50888"/>
    </source>
</evidence>
<keyword evidence="8" id="KW-1185">Reference proteome</keyword>
<evidence type="ECO:0000256" key="4">
    <source>
        <dbReference type="ARBA" id="ARBA00023242"/>
    </source>
</evidence>
<dbReference type="PROSITE" id="PS50888">
    <property type="entry name" value="BHLH"/>
    <property type="match status" value="1"/>
</dbReference>
<dbReference type="PANTHER" id="PTHR45959:SF2">
    <property type="entry name" value="BHLH TRANSCRIPTION FACTOR"/>
    <property type="match status" value="1"/>
</dbReference>
<dbReference type="InterPro" id="IPR052610">
    <property type="entry name" value="bHLH_transcription_regulator"/>
</dbReference>
<feature type="region of interest" description="Disordered" evidence="5">
    <location>
        <begin position="231"/>
        <end position="253"/>
    </location>
</feature>
<keyword evidence="4" id="KW-0539">Nucleus</keyword>
<dbReference type="SUPFAM" id="SSF47459">
    <property type="entry name" value="HLH, helix-loop-helix DNA-binding domain"/>
    <property type="match status" value="1"/>
</dbReference>
<keyword evidence="2" id="KW-0805">Transcription regulation</keyword>
<dbReference type="PANTHER" id="PTHR45959">
    <property type="entry name" value="BHLH TRANSCRIPTION FACTOR"/>
    <property type="match status" value="1"/>
</dbReference>
<keyword evidence="3" id="KW-0804">Transcription</keyword>
<proteinExistence type="predicted"/>
<sequence length="319" mass="35712">MLCFWDRYEKLGRLGLYIRSTQIMSSATLNSWFAELEDMEDPLALQEFIGDCLVDYTPEDIMDDLEELDYCPSSGSDCNSSTAVAEMPSNNSTSSSNSSGKRQKLDDYPRSHSAVCKENNDGNNDSNENITEKSWTQTESTQGPGQGPVLGLESSNKHRGGTTPAKKPRRLPEQCHNHIIAERQRRQTLSERFIALSALIPGLKKILEEENATRAVESVVVVKRSQVVVENENNSSNSNSNLDSGSDSINNGTAYHNKQLPEIEARFANKCVLVKIHCQMQKGVFVKLMTEIERLHLSMEMEFDMTPQDVVKVLRLVFG</sequence>
<dbReference type="AlphaFoldDB" id="A0A9Q1KDQ2"/>
<dbReference type="InterPro" id="IPR036638">
    <property type="entry name" value="HLH_DNA-bd_sf"/>
</dbReference>
<feature type="region of interest" description="Disordered" evidence="5">
    <location>
        <begin position="77"/>
        <end position="174"/>
    </location>
</feature>
<feature type="compositionally biased region" description="Polar residues" evidence="5">
    <location>
        <begin position="132"/>
        <end position="143"/>
    </location>
</feature>
<feature type="domain" description="BHLH" evidence="6">
    <location>
        <begin position="173"/>
        <end position="222"/>
    </location>
</feature>
<evidence type="ECO:0000313" key="7">
    <source>
        <dbReference type="EMBL" id="KAJ8441039.1"/>
    </source>
</evidence>
<gene>
    <name evidence="7" type="ORF">Cgig2_020330</name>
</gene>
<dbReference type="OrthoDB" id="10536196at2759"/>
<dbReference type="InterPro" id="IPR011598">
    <property type="entry name" value="bHLH_dom"/>
</dbReference>
<dbReference type="GO" id="GO:0046983">
    <property type="term" value="F:protein dimerization activity"/>
    <property type="evidence" value="ECO:0007669"/>
    <property type="project" value="InterPro"/>
</dbReference>
<reference evidence="7" key="1">
    <citation type="submission" date="2022-04" db="EMBL/GenBank/DDBJ databases">
        <title>Carnegiea gigantea Genome sequencing and assembly v2.</title>
        <authorList>
            <person name="Copetti D."/>
            <person name="Sanderson M.J."/>
            <person name="Burquez A."/>
            <person name="Wojciechowski M.F."/>
        </authorList>
    </citation>
    <scope>NUCLEOTIDE SEQUENCE</scope>
    <source>
        <strain evidence="7">SGP5-SGP5p</strain>
        <tissue evidence="7">Aerial part</tissue>
    </source>
</reference>
<evidence type="ECO:0000256" key="1">
    <source>
        <dbReference type="ARBA" id="ARBA00004123"/>
    </source>
</evidence>
<protein>
    <recommendedName>
        <fullName evidence="6">BHLH domain-containing protein</fullName>
    </recommendedName>
</protein>
<evidence type="ECO:0000313" key="8">
    <source>
        <dbReference type="Proteomes" id="UP001153076"/>
    </source>
</evidence>
<dbReference type="GO" id="GO:0005634">
    <property type="term" value="C:nucleus"/>
    <property type="evidence" value="ECO:0007669"/>
    <property type="project" value="UniProtKB-SubCell"/>
</dbReference>
<name>A0A9Q1KDQ2_9CARY</name>